<accession>T1L316</accession>
<name>T1L316_TETUR</name>
<dbReference type="Proteomes" id="UP000015104">
    <property type="component" value="Unassembled WGS sequence"/>
</dbReference>
<evidence type="ECO:0000256" key="1">
    <source>
        <dbReference type="SAM" id="Phobius"/>
    </source>
</evidence>
<keyword evidence="3" id="KW-1185">Reference proteome</keyword>
<feature type="transmembrane region" description="Helical" evidence="1">
    <location>
        <begin position="23"/>
        <end position="52"/>
    </location>
</feature>
<evidence type="ECO:0000313" key="2">
    <source>
        <dbReference type="EnsemblMetazoa" id="tetur34g01170.1"/>
    </source>
</evidence>
<keyword evidence="1" id="KW-0472">Membrane</keyword>
<reference evidence="2" key="2">
    <citation type="submission" date="2015-06" db="UniProtKB">
        <authorList>
            <consortium name="EnsemblMetazoa"/>
        </authorList>
    </citation>
    <scope>IDENTIFICATION</scope>
</reference>
<evidence type="ECO:0000313" key="3">
    <source>
        <dbReference type="Proteomes" id="UP000015104"/>
    </source>
</evidence>
<dbReference type="EMBL" id="CAEY01000995">
    <property type="status" value="NOT_ANNOTATED_CDS"/>
    <property type="molecule type" value="Genomic_DNA"/>
</dbReference>
<keyword evidence="1" id="KW-0812">Transmembrane</keyword>
<reference evidence="3" key="1">
    <citation type="submission" date="2011-08" db="EMBL/GenBank/DDBJ databases">
        <authorList>
            <person name="Rombauts S."/>
        </authorList>
    </citation>
    <scope>NUCLEOTIDE SEQUENCE</scope>
    <source>
        <strain evidence="3">London</strain>
    </source>
</reference>
<proteinExistence type="predicted"/>
<keyword evidence="1" id="KW-1133">Transmembrane helix</keyword>
<protein>
    <submittedName>
        <fullName evidence="2">Uncharacterized protein</fullName>
    </submittedName>
</protein>
<sequence length="54" mass="6679">MTKDQLKLHYVTQTQLDFFRVNLYLTFMIFFDIMMHQSGTIFSRLLFIYFCIEE</sequence>
<organism evidence="2 3">
    <name type="scientific">Tetranychus urticae</name>
    <name type="common">Two-spotted spider mite</name>
    <dbReference type="NCBI Taxonomy" id="32264"/>
    <lineage>
        <taxon>Eukaryota</taxon>
        <taxon>Metazoa</taxon>
        <taxon>Ecdysozoa</taxon>
        <taxon>Arthropoda</taxon>
        <taxon>Chelicerata</taxon>
        <taxon>Arachnida</taxon>
        <taxon>Acari</taxon>
        <taxon>Acariformes</taxon>
        <taxon>Trombidiformes</taxon>
        <taxon>Prostigmata</taxon>
        <taxon>Eleutherengona</taxon>
        <taxon>Raphignathae</taxon>
        <taxon>Tetranychoidea</taxon>
        <taxon>Tetranychidae</taxon>
        <taxon>Tetranychus</taxon>
    </lineage>
</organism>
<dbReference type="EnsemblMetazoa" id="tetur34g01170.1">
    <property type="protein sequence ID" value="tetur34g01170.1"/>
    <property type="gene ID" value="tetur34g01170"/>
</dbReference>
<dbReference type="HOGENOM" id="CLU_3052952_0_0_1"/>
<dbReference type="AlphaFoldDB" id="T1L316"/>